<evidence type="ECO:0000313" key="1">
    <source>
        <dbReference type="EMBL" id="TXN30308.1"/>
    </source>
</evidence>
<name>A0A5C8UPD6_9MICO</name>
<sequence length="130" mass="13442">MGIIEIVVAMLLLALLLLSFAPVLVNTIKLSARNTTIATATQIVSQQIESARAVSTQSSTATKCSDIAGFIAITPAPVVDPRGVTLQPVWTAITCPLIYPGVVKVRVSVTQPGYPAATASATTLILVTAP</sequence>
<protein>
    <recommendedName>
        <fullName evidence="3">Type II secretion system protein</fullName>
    </recommendedName>
</protein>
<evidence type="ECO:0000313" key="2">
    <source>
        <dbReference type="Proteomes" id="UP000321379"/>
    </source>
</evidence>
<dbReference type="RefSeq" id="WP_147783492.1">
    <property type="nucleotide sequence ID" value="NZ_VRMG01000007.1"/>
</dbReference>
<organism evidence="1 2">
    <name type="scientific">Lacisediminihabitans profunda</name>
    <dbReference type="NCBI Taxonomy" id="2594790"/>
    <lineage>
        <taxon>Bacteria</taxon>
        <taxon>Bacillati</taxon>
        <taxon>Actinomycetota</taxon>
        <taxon>Actinomycetes</taxon>
        <taxon>Micrococcales</taxon>
        <taxon>Microbacteriaceae</taxon>
        <taxon>Lacisediminihabitans</taxon>
    </lineage>
</organism>
<comment type="caution">
    <text evidence="1">The sequence shown here is derived from an EMBL/GenBank/DDBJ whole genome shotgun (WGS) entry which is preliminary data.</text>
</comment>
<gene>
    <name evidence="1" type="ORF">FVP33_09825</name>
</gene>
<accession>A0A5C8UPD6</accession>
<evidence type="ECO:0008006" key="3">
    <source>
        <dbReference type="Google" id="ProtNLM"/>
    </source>
</evidence>
<keyword evidence="2" id="KW-1185">Reference proteome</keyword>
<dbReference type="Proteomes" id="UP000321379">
    <property type="component" value="Unassembled WGS sequence"/>
</dbReference>
<dbReference type="EMBL" id="VRMG01000007">
    <property type="protein sequence ID" value="TXN30308.1"/>
    <property type="molecule type" value="Genomic_DNA"/>
</dbReference>
<reference evidence="1 2" key="1">
    <citation type="submission" date="2019-08" db="EMBL/GenBank/DDBJ databases">
        <title>Bacterial whole genome sequence for Glaciihabitans sp. CHu50b-6-2.</title>
        <authorList>
            <person name="Jin L."/>
        </authorList>
    </citation>
    <scope>NUCLEOTIDE SEQUENCE [LARGE SCALE GENOMIC DNA]</scope>
    <source>
        <strain evidence="1 2">CHu50b-6-2</strain>
    </source>
</reference>
<dbReference type="AlphaFoldDB" id="A0A5C8UPD6"/>
<proteinExistence type="predicted"/>